<dbReference type="EMBL" id="JBBWWQ010000016">
    <property type="protein sequence ID" value="KAK8926518.1"/>
    <property type="molecule type" value="Genomic_DNA"/>
</dbReference>
<evidence type="ECO:0000313" key="1">
    <source>
        <dbReference type="EMBL" id="KAK8926518.1"/>
    </source>
</evidence>
<dbReference type="AlphaFoldDB" id="A0AAP0FZ50"/>
<dbReference type="Proteomes" id="UP001418222">
    <property type="component" value="Unassembled WGS sequence"/>
</dbReference>
<protein>
    <submittedName>
        <fullName evidence="1">Uncharacterized protein</fullName>
    </submittedName>
</protein>
<gene>
    <name evidence="1" type="ORF">KSP39_PZI018751</name>
</gene>
<proteinExistence type="predicted"/>
<reference evidence="1 2" key="1">
    <citation type="journal article" date="2022" name="Nat. Plants">
        <title>Genomes of leafy and leafless Platanthera orchids illuminate the evolution of mycoheterotrophy.</title>
        <authorList>
            <person name="Li M.H."/>
            <person name="Liu K.W."/>
            <person name="Li Z."/>
            <person name="Lu H.C."/>
            <person name="Ye Q.L."/>
            <person name="Zhang D."/>
            <person name="Wang J.Y."/>
            <person name="Li Y.F."/>
            <person name="Zhong Z.M."/>
            <person name="Liu X."/>
            <person name="Yu X."/>
            <person name="Liu D.K."/>
            <person name="Tu X.D."/>
            <person name="Liu B."/>
            <person name="Hao Y."/>
            <person name="Liao X.Y."/>
            <person name="Jiang Y.T."/>
            <person name="Sun W.H."/>
            <person name="Chen J."/>
            <person name="Chen Y.Q."/>
            <person name="Ai Y."/>
            <person name="Zhai J.W."/>
            <person name="Wu S.S."/>
            <person name="Zhou Z."/>
            <person name="Hsiao Y.Y."/>
            <person name="Wu W.L."/>
            <person name="Chen Y.Y."/>
            <person name="Lin Y.F."/>
            <person name="Hsu J.L."/>
            <person name="Li C.Y."/>
            <person name="Wang Z.W."/>
            <person name="Zhao X."/>
            <person name="Zhong W.Y."/>
            <person name="Ma X.K."/>
            <person name="Ma L."/>
            <person name="Huang J."/>
            <person name="Chen G.Z."/>
            <person name="Huang M.Z."/>
            <person name="Huang L."/>
            <person name="Peng D.H."/>
            <person name="Luo Y.B."/>
            <person name="Zou S.Q."/>
            <person name="Chen S.P."/>
            <person name="Lan S."/>
            <person name="Tsai W.C."/>
            <person name="Van de Peer Y."/>
            <person name="Liu Z.J."/>
        </authorList>
    </citation>
    <scope>NUCLEOTIDE SEQUENCE [LARGE SCALE GENOMIC DNA]</scope>
    <source>
        <strain evidence="1">Lor287</strain>
    </source>
</reference>
<organism evidence="1 2">
    <name type="scientific">Platanthera zijinensis</name>
    <dbReference type="NCBI Taxonomy" id="2320716"/>
    <lineage>
        <taxon>Eukaryota</taxon>
        <taxon>Viridiplantae</taxon>
        <taxon>Streptophyta</taxon>
        <taxon>Embryophyta</taxon>
        <taxon>Tracheophyta</taxon>
        <taxon>Spermatophyta</taxon>
        <taxon>Magnoliopsida</taxon>
        <taxon>Liliopsida</taxon>
        <taxon>Asparagales</taxon>
        <taxon>Orchidaceae</taxon>
        <taxon>Orchidoideae</taxon>
        <taxon>Orchideae</taxon>
        <taxon>Orchidinae</taxon>
        <taxon>Platanthera</taxon>
    </lineage>
</organism>
<name>A0AAP0FZ50_9ASPA</name>
<sequence length="85" mass="9371">MFFLDSFIRSGKAASLAGTVTIAEHHRNHHLRVLKPRVEINAFVNSGIQSDSNSSSIIDLRPSSASMTFRTFDLDLNLPPQSETA</sequence>
<evidence type="ECO:0000313" key="2">
    <source>
        <dbReference type="Proteomes" id="UP001418222"/>
    </source>
</evidence>
<comment type="caution">
    <text evidence="1">The sequence shown here is derived from an EMBL/GenBank/DDBJ whole genome shotgun (WGS) entry which is preliminary data.</text>
</comment>
<keyword evidence="2" id="KW-1185">Reference proteome</keyword>
<accession>A0AAP0FZ50</accession>